<comment type="caution">
    <text evidence="3">The sequence shown here is derived from an EMBL/GenBank/DDBJ whole genome shotgun (WGS) entry which is preliminary data.</text>
</comment>
<protein>
    <submittedName>
        <fullName evidence="3">Uncharacterized protein</fullName>
    </submittedName>
</protein>
<accession>A0A1Y2HJJ9</accession>
<keyword evidence="4" id="KW-1185">Reference proteome</keyword>
<feature type="region of interest" description="Disordered" evidence="1">
    <location>
        <begin position="61"/>
        <end position="102"/>
    </location>
</feature>
<evidence type="ECO:0000256" key="1">
    <source>
        <dbReference type="SAM" id="MobiDB-lite"/>
    </source>
</evidence>
<organism evidence="3 4">
    <name type="scientific">Catenaria anguillulae PL171</name>
    <dbReference type="NCBI Taxonomy" id="765915"/>
    <lineage>
        <taxon>Eukaryota</taxon>
        <taxon>Fungi</taxon>
        <taxon>Fungi incertae sedis</taxon>
        <taxon>Blastocladiomycota</taxon>
        <taxon>Blastocladiomycetes</taxon>
        <taxon>Blastocladiales</taxon>
        <taxon>Catenariaceae</taxon>
        <taxon>Catenaria</taxon>
    </lineage>
</organism>
<evidence type="ECO:0000313" key="3">
    <source>
        <dbReference type="EMBL" id="ORZ34144.1"/>
    </source>
</evidence>
<dbReference type="EMBL" id="MCFL01000042">
    <property type="protein sequence ID" value="ORZ32798.1"/>
    <property type="molecule type" value="Genomic_DNA"/>
</dbReference>
<gene>
    <name evidence="3" type="ORF">BCR44DRAFT_1500608</name>
    <name evidence="2" type="ORF">BCR44DRAFT_51981</name>
</gene>
<name>A0A1Y2HJJ9_9FUNG</name>
<evidence type="ECO:0000313" key="2">
    <source>
        <dbReference type="EMBL" id="ORZ32798.1"/>
    </source>
</evidence>
<proteinExistence type="predicted"/>
<feature type="region of interest" description="Disordered" evidence="1">
    <location>
        <begin position="1"/>
        <end position="46"/>
    </location>
</feature>
<evidence type="ECO:0000313" key="4">
    <source>
        <dbReference type="Proteomes" id="UP000193411"/>
    </source>
</evidence>
<dbReference type="Proteomes" id="UP000193411">
    <property type="component" value="Unassembled WGS sequence"/>
</dbReference>
<reference evidence="3 4" key="1">
    <citation type="submission" date="2016-07" db="EMBL/GenBank/DDBJ databases">
        <title>Pervasive Adenine N6-methylation of Active Genes in Fungi.</title>
        <authorList>
            <consortium name="DOE Joint Genome Institute"/>
            <person name="Mondo S.J."/>
            <person name="Dannebaum R.O."/>
            <person name="Kuo R.C."/>
            <person name="Labutti K."/>
            <person name="Haridas S."/>
            <person name="Kuo A."/>
            <person name="Salamov A."/>
            <person name="Ahrendt S.R."/>
            <person name="Lipzen A."/>
            <person name="Sullivan W."/>
            <person name="Andreopoulos W.B."/>
            <person name="Clum A."/>
            <person name="Lindquist E."/>
            <person name="Daum C."/>
            <person name="Ramamoorthy G.K."/>
            <person name="Gryganskyi A."/>
            <person name="Culley D."/>
            <person name="Magnuson J.K."/>
            <person name="James T.Y."/>
            <person name="O'Malley M.A."/>
            <person name="Stajich J.E."/>
            <person name="Spatafora J.W."/>
            <person name="Visel A."/>
            <person name="Grigoriev I.V."/>
        </authorList>
    </citation>
    <scope>NUCLEOTIDE SEQUENCE [LARGE SCALE GENOMIC DNA]</scope>
    <source>
        <strain evidence="3 4">PL171</strain>
    </source>
</reference>
<dbReference type="EMBL" id="MCFL01000030">
    <property type="protein sequence ID" value="ORZ34144.1"/>
    <property type="molecule type" value="Genomic_DNA"/>
</dbReference>
<dbReference type="AlphaFoldDB" id="A0A1Y2HJJ9"/>
<sequence>MSNASRMPASPPTPSSTSKRRHPYSTSHHSPRAVPSRTPHPYPDDLESRLASLLNKIDRALPASPRTPSCSGIHPSRASDSCHGHPLPPPPTTRADCATPRPPVVLGTGLVRTEKGDPEAAHHPDGELVEATQSRFSTSLSLNTYDSNEEDLFTTIDNLADSQLCGASREPQLAQSPGSFFARKSLPLGSLVDGQAPLHLRVMIPTIRAPCHIGCRRQGPAPSSAIMIEWILKTTLHRSLH</sequence>